<feature type="domain" description="NAD-dependent epimerase/dehydratase" evidence="1">
    <location>
        <begin position="17"/>
        <end position="175"/>
    </location>
</feature>
<protein>
    <submittedName>
        <fullName evidence="2">NAD-dependent dehydratase</fullName>
    </submittedName>
</protein>
<dbReference type="InterPro" id="IPR036291">
    <property type="entry name" value="NAD(P)-bd_dom_sf"/>
</dbReference>
<accession>A0A5M3XUG6</accession>
<dbReference type="PANTHER" id="PTHR43245:SF55">
    <property type="entry name" value="NAD(P)-BINDING DOMAIN-CONTAINING PROTEIN"/>
    <property type="match status" value="1"/>
</dbReference>
<proteinExistence type="predicted"/>
<keyword evidence="3" id="KW-1185">Reference proteome</keyword>
<dbReference type="SUPFAM" id="SSF51735">
    <property type="entry name" value="NAD(P)-binding Rossmann-fold domains"/>
    <property type="match status" value="1"/>
</dbReference>
<sequence>MYVDFHQGRVHHWGMRILMTGAAGKVGTLIRPLLAREGRELRLSDVVPIDVPGSVVADLTDADAMAEAVRGVDAVIHLGGQSRERPWADIVHANMTGTQTLLEAARREGVQHVVLAGSHHAAGYHTRPPDTSDLPDYTFPRPDTFYGVSKVVMEALGSLYHDRFGLNVTVIRLGTCTEHPTDTRCLATWISPADCARLIEAALTAPGFHIVWGVSANKRRWWSLNEAMSIGYTPQDDSEPYAPALITQDGEPDLTHPLHHRAGGSFTLKNLGGTW</sequence>
<dbReference type="Pfam" id="PF01370">
    <property type="entry name" value="Epimerase"/>
    <property type="match status" value="1"/>
</dbReference>
<gene>
    <name evidence="2" type="ORF">Aple_058720</name>
</gene>
<evidence type="ECO:0000259" key="1">
    <source>
        <dbReference type="Pfam" id="PF01370"/>
    </source>
</evidence>
<reference evidence="2 3" key="1">
    <citation type="submission" date="2019-10" db="EMBL/GenBank/DDBJ databases">
        <title>Whole genome shotgun sequence of Acrocarpospora pleiomorpha NBRC 16267.</title>
        <authorList>
            <person name="Ichikawa N."/>
            <person name="Kimura A."/>
            <person name="Kitahashi Y."/>
            <person name="Komaki H."/>
            <person name="Oguchi A."/>
        </authorList>
    </citation>
    <scope>NUCLEOTIDE SEQUENCE [LARGE SCALE GENOMIC DNA]</scope>
    <source>
        <strain evidence="2 3">NBRC 16267</strain>
    </source>
</reference>
<evidence type="ECO:0000313" key="3">
    <source>
        <dbReference type="Proteomes" id="UP000377595"/>
    </source>
</evidence>
<organism evidence="2 3">
    <name type="scientific">Acrocarpospora pleiomorpha</name>
    <dbReference type="NCBI Taxonomy" id="90975"/>
    <lineage>
        <taxon>Bacteria</taxon>
        <taxon>Bacillati</taxon>
        <taxon>Actinomycetota</taxon>
        <taxon>Actinomycetes</taxon>
        <taxon>Streptosporangiales</taxon>
        <taxon>Streptosporangiaceae</taxon>
        <taxon>Acrocarpospora</taxon>
    </lineage>
</organism>
<dbReference type="Gene3D" id="3.40.50.720">
    <property type="entry name" value="NAD(P)-binding Rossmann-like Domain"/>
    <property type="match status" value="1"/>
</dbReference>
<dbReference type="Proteomes" id="UP000377595">
    <property type="component" value="Unassembled WGS sequence"/>
</dbReference>
<dbReference type="AlphaFoldDB" id="A0A5M3XUG6"/>
<dbReference type="InterPro" id="IPR050177">
    <property type="entry name" value="Lipid_A_modif_metabolic_enz"/>
</dbReference>
<dbReference type="EMBL" id="BLAF01000037">
    <property type="protein sequence ID" value="GES22973.1"/>
    <property type="molecule type" value="Genomic_DNA"/>
</dbReference>
<name>A0A5M3XUG6_9ACTN</name>
<comment type="caution">
    <text evidence="2">The sequence shown here is derived from an EMBL/GenBank/DDBJ whole genome shotgun (WGS) entry which is preliminary data.</text>
</comment>
<dbReference type="CDD" id="cd08946">
    <property type="entry name" value="SDR_e"/>
    <property type="match status" value="1"/>
</dbReference>
<dbReference type="InterPro" id="IPR001509">
    <property type="entry name" value="Epimerase_deHydtase"/>
</dbReference>
<evidence type="ECO:0000313" key="2">
    <source>
        <dbReference type="EMBL" id="GES22973.1"/>
    </source>
</evidence>
<dbReference type="PANTHER" id="PTHR43245">
    <property type="entry name" value="BIFUNCTIONAL POLYMYXIN RESISTANCE PROTEIN ARNA"/>
    <property type="match status" value="1"/>
</dbReference>